<dbReference type="GO" id="GO:0005886">
    <property type="term" value="C:plasma membrane"/>
    <property type="evidence" value="ECO:0007669"/>
    <property type="project" value="UniProtKB-SubCell"/>
</dbReference>
<dbReference type="PANTHER" id="PTHR43297:SF2">
    <property type="entry name" value="DIPEPTIDE TRANSPORT ATP-BINDING PROTEIN DPPD"/>
    <property type="match status" value="1"/>
</dbReference>
<dbReference type="SMART" id="SM00382">
    <property type="entry name" value="AAA"/>
    <property type="match status" value="1"/>
</dbReference>
<evidence type="ECO:0000256" key="8">
    <source>
        <dbReference type="ARBA" id="ARBA00038852"/>
    </source>
</evidence>
<dbReference type="Proteomes" id="UP000186895">
    <property type="component" value="Unassembled WGS sequence"/>
</dbReference>
<dbReference type="eggNOG" id="COG0444">
    <property type="taxonomic scope" value="Bacteria"/>
</dbReference>
<dbReference type="PROSITE" id="PS50893">
    <property type="entry name" value="ABC_TRANSPORTER_2"/>
    <property type="match status" value="1"/>
</dbReference>
<dbReference type="GO" id="GO:0015833">
    <property type="term" value="P:peptide transport"/>
    <property type="evidence" value="ECO:0007669"/>
    <property type="project" value="InterPro"/>
</dbReference>
<keyword evidence="3" id="KW-0813">Transport</keyword>
<dbReference type="STRING" id="49186.SAMN05421647_107123"/>
<dbReference type="GO" id="GO:0016887">
    <property type="term" value="F:ATP hydrolysis activity"/>
    <property type="evidence" value="ECO:0007669"/>
    <property type="project" value="InterPro"/>
</dbReference>
<proteinExistence type="inferred from homology"/>
<reference evidence="11 12" key="1">
    <citation type="submission" date="2017-01" db="EMBL/GenBank/DDBJ databases">
        <authorList>
            <person name="Mah S.A."/>
            <person name="Swanson W.J."/>
            <person name="Moy G.W."/>
            <person name="Vacquier V.D."/>
        </authorList>
    </citation>
    <scope>NUCLEOTIDE SEQUENCE [LARGE SCALE GENOMIC DNA]</scope>
    <source>
        <strain evidence="11 12">DSM 7027</strain>
    </source>
</reference>
<evidence type="ECO:0000259" key="10">
    <source>
        <dbReference type="PROSITE" id="PS50893"/>
    </source>
</evidence>
<dbReference type="InterPro" id="IPR003593">
    <property type="entry name" value="AAA+_ATPase"/>
</dbReference>
<dbReference type="InterPro" id="IPR027417">
    <property type="entry name" value="P-loop_NTPase"/>
</dbReference>
<dbReference type="InterPro" id="IPR013563">
    <property type="entry name" value="Oligopep_ABC_C"/>
</dbReference>
<evidence type="ECO:0000313" key="11">
    <source>
        <dbReference type="EMBL" id="SIQ67144.1"/>
    </source>
</evidence>
<evidence type="ECO:0000256" key="2">
    <source>
        <dbReference type="ARBA" id="ARBA00005417"/>
    </source>
</evidence>
<keyword evidence="6 11" id="KW-0067">ATP-binding</keyword>
<dbReference type="RefSeq" id="WP_010322749.1">
    <property type="nucleotide sequence ID" value="NZ_FTMN01000007.1"/>
</dbReference>
<evidence type="ECO:0000256" key="1">
    <source>
        <dbReference type="ARBA" id="ARBA00004417"/>
    </source>
</evidence>
<name>A0A1N6UNE2_9GAMM</name>
<dbReference type="GO" id="GO:0005524">
    <property type="term" value="F:ATP binding"/>
    <property type="evidence" value="ECO:0007669"/>
    <property type="project" value="UniProtKB-KW"/>
</dbReference>
<comment type="catalytic activity">
    <reaction evidence="9">
        <text>a dipeptide(out) + ATP + H2O = a dipeptide(in) + ADP + phosphate + H(+)</text>
        <dbReference type="Rhea" id="RHEA:23120"/>
        <dbReference type="ChEBI" id="CHEBI:15377"/>
        <dbReference type="ChEBI" id="CHEBI:15378"/>
        <dbReference type="ChEBI" id="CHEBI:30616"/>
        <dbReference type="ChEBI" id="CHEBI:43474"/>
        <dbReference type="ChEBI" id="CHEBI:90799"/>
        <dbReference type="ChEBI" id="CHEBI:456216"/>
        <dbReference type="EC" id="7.4.2.9"/>
    </reaction>
</comment>
<protein>
    <recommendedName>
        <fullName evidence="8">ABC-type dipeptide transporter</fullName>
        <ecNumber evidence="8">7.4.2.9</ecNumber>
    </recommendedName>
</protein>
<dbReference type="EC" id="7.4.2.9" evidence="8"/>
<keyword evidence="4" id="KW-1003">Cell membrane</keyword>
<dbReference type="InterPro" id="IPR050388">
    <property type="entry name" value="ABC_Ni/Peptide_Import"/>
</dbReference>
<organism evidence="11 12">
    <name type="scientific">Marinobacterium stanieri</name>
    <dbReference type="NCBI Taxonomy" id="49186"/>
    <lineage>
        <taxon>Bacteria</taxon>
        <taxon>Pseudomonadati</taxon>
        <taxon>Pseudomonadota</taxon>
        <taxon>Gammaproteobacteria</taxon>
        <taxon>Oceanospirillales</taxon>
        <taxon>Oceanospirillaceae</taxon>
        <taxon>Marinobacterium</taxon>
    </lineage>
</organism>
<dbReference type="NCBIfam" id="TIGR01727">
    <property type="entry name" value="oligo_HPY"/>
    <property type="match status" value="1"/>
</dbReference>
<dbReference type="FunFam" id="3.40.50.300:FF:000016">
    <property type="entry name" value="Oligopeptide ABC transporter ATP-binding component"/>
    <property type="match status" value="1"/>
</dbReference>
<dbReference type="InterPro" id="IPR003439">
    <property type="entry name" value="ABC_transporter-like_ATP-bd"/>
</dbReference>
<evidence type="ECO:0000256" key="3">
    <source>
        <dbReference type="ARBA" id="ARBA00022448"/>
    </source>
</evidence>
<comment type="subcellular location">
    <subcellularLocation>
        <location evidence="1">Cell inner membrane</location>
        <topology evidence="1">Peripheral membrane protein</topology>
    </subcellularLocation>
</comment>
<evidence type="ECO:0000256" key="6">
    <source>
        <dbReference type="ARBA" id="ARBA00022840"/>
    </source>
</evidence>
<feature type="domain" description="ABC transporter" evidence="10">
    <location>
        <begin position="6"/>
        <end position="254"/>
    </location>
</feature>
<dbReference type="CDD" id="cd03257">
    <property type="entry name" value="ABC_NikE_OppD_transporters"/>
    <property type="match status" value="1"/>
</dbReference>
<evidence type="ECO:0000256" key="7">
    <source>
        <dbReference type="ARBA" id="ARBA00023136"/>
    </source>
</evidence>
<dbReference type="PANTHER" id="PTHR43297">
    <property type="entry name" value="OLIGOPEPTIDE TRANSPORT ATP-BINDING PROTEIN APPD"/>
    <property type="match status" value="1"/>
</dbReference>
<dbReference type="Pfam" id="PF00005">
    <property type="entry name" value="ABC_tran"/>
    <property type="match status" value="1"/>
</dbReference>
<dbReference type="Pfam" id="PF08352">
    <property type="entry name" value="oligo_HPY"/>
    <property type="match status" value="1"/>
</dbReference>
<keyword evidence="5" id="KW-0547">Nucleotide-binding</keyword>
<evidence type="ECO:0000256" key="9">
    <source>
        <dbReference type="ARBA" id="ARBA00047356"/>
    </source>
</evidence>
<comment type="similarity">
    <text evidence="2">Belongs to the ABC transporter superfamily.</text>
</comment>
<dbReference type="SUPFAM" id="SSF52540">
    <property type="entry name" value="P-loop containing nucleoside triphosphate hydrolases"/>
    <property type="match status" value="1"/>
</dbReference>
<evidence type="ECO:0000313" key="12">
    <source>
        <dbReference type="Proteomes" id="UP000186895"/>
    </source>
</evidence>
<keyword evidence="7" id="KW-0472">Membrane</keyword>
<keyword evidence="12" id="KW-1185">Reference proteome</keyword>
<gene>
    <name evidence="11" type="ORF">SAMN05421647_107123</name>
</gene>
<dbReference type="Gene3D" id="3.40.50.300">
    <property type="entry name" value="P-loop containing nucleotide triphosphate hydrolases"/>
    <property type="match status" value="1"/>
</dbReference>
<accession>A0A1N6UNE2</accession>
<evidence type="ECO:0000256" key="4">
    <source>
        <dbReference type="ARBA" id="ARBA00022475"/>
    </source>
</evidence>
<evidence type="ECO:0000256" key="5">
    <source>
        <dbReference type="ARBA" id="ARBA00022741"/>
    </source>
</evidence>
<dbReference type="PROSITE" id="PS00211">
    <property type="entry name" value="ABC_TRANSPORTER_1"/>
    <property type="match status" value="1"/>
</dbReference>
<dbReference type="GO" id="GO:0055085">
    <property type="term" value="P:transmembrane transport"/>
    <property type="evidence" value="ECO:0007669"/>
    <property type="project" value="UniProtKB-ARBA"/>
</dbReference>
<dbReference type="EMBL" id="FTMN01000007">
    <property type="protein sequence ID" value="SIQ67144.1"/>
    <property type="molecule type" value="Genomic_DNA"/>
</dbReference>
<dbReference type="AlphaFoldDB" id="A0A1N6UNE2"/>
<dbReference type="InterPro" id="IPR017871">
    <property type="entry name" value="ABC_transporter-like_CS"/>
</dbReference>
<sequence length="330" mass="36237">MALLEVRNLEVSFGLRSGAVKALRNINFTLDRGERLGLVGESGAGKSVLGFSILNLIAKPGRITGGEILFEGQNLASMSDRDLRSIRGNRISMIFQDPMMTLNPVLTIGQQMVECLMAHRKISRDNARTIAVQKLKQVQIPSPETRIDQYPHELSGGMRQRVVIAIGLLMDPDIIIADEPTTALDVTIQAEIMELMVELCERNNVALILITHDLGVVSQVTQKAIVMYAGRVIEQGPTREIINDAQHPYTQGLMNALPQMAIPGQRLNQIRGSMPGLQKIPTGCAFNPRCDYVMDICHHQLPGYTASGNCQVACHMVAEMKKSAQASEEV</sequence>